<dbReference type="AlphaFoldDB" id="W4FAL8"/>
<sequence>AVEQKTLHELFALTPSTSTRTLRKEEETLARTLVACPDAAIKWPSKAMQARWVAMSNLR</sequence>
<accession>W4FAL8</accession>
<reference evidence="1" key="1">
    <citation type="submission" date="2013-12" db="EMBL/GenBank/DDBJ databases">
        <title>The Genome Sequence of Aphanomyces astaci APO3.</title>
        <authorList>
            <consortium name="The Broad Institute Genomics Platform"/>
            <person name="Russ C."/>
            <person name="Tyler B."/>
            <person name="van West P."/>
            <person name="Dieguez-Uribeondo J."/>
            <person name="Young S.K."/>
            <person name="Zeng Q."/>
            <person name="Gargeya S."/>
            <person name="Fitzgerald M."/>
            <person name="Abouelleil A."/>
            <person name="Alvarado L."/>
            <person name="Chapman S.B."/>
            <person name="Gainer-Dewar J."/>
            <person name="Goldberg J."/>
            <person name="Griggs A."/>
            <person name="Gujja S."/>
            <person name="Hansen M."/>
            <person name="Howarth C."/>
            <person name="Imamovic A."/>
            <person name="Ireland A."/>
            <person name="Larimer J."/>
            <person name="McCowan C."/>
            <person name="Murphy C."/>
            <person name="Pearson M."/>
            <person name="Poon T.W."/>
            <person name="Priest M."/>
            <person name="Roberts A."/>
            <person name="Saif S."/>
            <person name="Shea T."/>
            <person name="Sykes S."/>
            <person name="Wortman J."/>
            <person name="Nusbaum C."/>
            <person name="Birren B."/>
        </authorList>
    </citation>
    <scope>NUCLEOTIDE SEQUENCE [LARGE SCALE GENOMIC DNA]</scope>
    <source>
        <strain evidence="1">APO3</strain>
    </source>
</reference>
<dbReference type="EMBL" id="KI913462">
    <property type="protein sequence ID" value="ETV63969.1"/>
    <property type="molecule type" value="Genomic_DNA"/>
</dbReference>
<dbReference type="GeneID" id="20821090"/>
<dbReference type="VEuPathDB" id="FungiDB:H257_19094"/>
<evidence type="ECO:0000313" key="1">
    <source>
        <dbReference type="EMBL" id="ETV63969.1"/>
    </source>
</evidence>
<name>W4FAL8_APHAT</name>
<organism evidence="1">
    <name type="scientific">Aphanomyces astaci</name>
    <name type="common">Crayfish plague agent</name>
    <dbReference type="NCBI Taxonomy" id="112090"/>
    <lineage>
        <taxon>Eukaryota</taxon>
        <taxon>Sar</taxon>
        <taxon>Stramenopiles</taxon>
        <taxon>Oomycota</taxon>
        <taxon>Saprolegniomycetes</taxon>
        <taxon>Saprolegniales</taxon>
        <taxon>Verrucalvaceae</taxon>
        <taxon>Aphanomyces</taxon>
    </lineage>
</organism>
<protein>
    <submittedName>
        <fullName evidence="1">Uncharacterized protein</fullName>
    </submittedName>
</protein>
<dbReference type="RefSeq" id="XP_009846546.1">
    <property type="nucleotide sequence ID" value="XM_009848244.1"/>
</dbReference>
<gene>
    <name evidence="1" type="ORF">H257_19094</name>
</gene>
<proteinExistence type="predicted"/>
<feature type="non-terminal residue" evidence="1">
    <location>
        <position position="1"/>
    </location>
</feature>